<keyword evidence="1" id="KW-0805">Transcription regulation</keyword>
<evidence type="ECO:0000256" key="2">
    <source>
        <dbReference type="ARBA" id="ARBA00023125"/>
    </source>
</evidence>
<keyword evidence="2" id="KW-0238">DNA-binding</keyword>
<dbReference type="InterPro" id="IPR039422">
    <property type="entry name" value="MarR/SlyA-like"/>
</dbReference>
<dbReference type="InterPro" id="IPR023187">
    <property type="entry name" value="Tscrpt_reg_MarR-type_CS"/>
</dbReference>
<name>A0A8J7CE76_9BACT</name>
<dbReference type="Proteomes" id="UP000598633">
    <property type="component" value="Unassembled WGS sequence"/>
</dbReference>
<dbReference type="InterPro" id="IPR000835">
    <property type="entry name" value="HTH_MarR-typ"/>
</dbReference>
<evidence type="ECO:0000259" key="4">
    <source>
        <dbReference type="PROSITE" id="PS50995"/>
    </source>
</evidence>
<evidence type="ECO:0000256" key="3">
    <source>
        <dbReference type="ARBA" id="ARBA00023163"/>
    </source>
</evidence>
<gene>
    <name evidence="5" type="ORF">IFJ97_00965</name>
</gene>
<dbReference type="GO" id="GO:0003677">
    <property type="term" value="F:DNA binding"/>
    <property type="evidence" value="ECO:0007669"/>
    <property type="project" value="UniProtKB-KW"/>
</dbReference>
<comment type="caution">
    <text evidence="5">The sequence shown here is derived from an EMBL/GenBank/DDBJ whole genome shotgun (WGS) entry which is preliminary data.</text>
</comment>
<dbReference type="Gene3D" id="1.10.10.10">
    <property type="entry name" value="Winged helix-like DNA-binding domain superfamily/Winged helix DNA-binding domain"/>
    <property type="match status" value="1"/>
</dbReference>
<organism evidence="5 6">
    <name type="scientific">Candidatus Sulfomarinibacter kjeldsenii</name>
    <dbReference type="NCBI Taxonomy" id="2885994"/>
    <lineage>
        <taxon>Bacteria</taxon>
        <taxon>Pseudomonadati</taxon>
        <taxon>Acidobacteriota</taxon>
        <taxon>Thermoanaerobaculia</taxon>
        <taxon>Thermoanaerobaculales</taxon>
        <taxon>Candidatus Sulfomarinibacteraceae</taxon>
        <taxon>Candidatus Sulfomarinibacter</taxon>
    </lineage>
</organism>
<dbReference type="Pfam" id="PF12802">
    <property type="entry name" value="MarR_2"/>
    <property type="match status" value="1"/>
</dbReference>
<proteinExistence type="predicted"/>
<dbReference type="EMBL" id="JACXWA010000012">
    <property type="protein sequence ID" value="MBD3869912.1"/>
    <property type="molecule type" value="Genomic_DNA"/>
</dbReference>
<dbReference type="CDD" id="cd00090">
    <property type="entry name" value="HTH_ARSR"/>
    <property type="match status" value="1"/>
</dbReference>
<dbReference type="GO" id="GO:0003700">
    <property type="term" value="F:DNA-binding transcription factor activity"/>
    <property type="evidence" value="ECO:0007669"/>
    <property type="project" value="InterPro"/>
</dbReference>
<feature type="domain" description="HTH marR-type" evidence="4">
    <location>
        <begin position="10"/>
        <end position="149"/>
    </location>
</feature>
<dbReference type="GO" id="GO:0006950">
    <property type="term" value="P:response to stress"/>
    <property type="evidence" value="ECO:0007669"/>
    <property type="project" value="TreeGrafter"/>
</dbReference>
<dbReference type="PROSITE" id="PS01117">
    <property type="entry name" value="HTH_MARR_1"/>
    <property type="match status" value="1"/>
</dbReference>
<sequence>MKVNCGIDIQDSQARQLREAIRALVRRFSLAERADMSCCGMTVAQAATLEAMTDGSLRLSDLGKRLGIAPSTLTRNLARLEDRGLIRKETDPIDGRAQRVALTDAGFAAAGEVRRQEEVFTLSVLDHLPQGSAADALATLENLLIAVRSASEACCPGAYDHLVSSAQTSVTGGQYE</sequence>
<dbReference type="PANTHER" id="PTHR33164">
    <property type="entry name" value="TRANSCRIPTIONAL REGULATOR, MARR FAMILY"/>
    <property type="match status" value="1"/>
</dbReference>
<dbReference type="InterPro" id="IPR036388">
    <property type="entry name" value="WH-like_DNA-bd_sf"/>
</dbReference>
<dbReference type="SUPFAM" id="SSF46785">
    <property type="entry name" value="Winged helix' DNA-binding domain"/>
    <property type="match status" value="1"/>
</dbReference>
<protein>
    <submittedName>
        <fullName evidence="5">Winged helix-turn-helix transcriptional regulator</fullName>
    </submittedName>
</protein>
<dbReference type="InterPro" id="IPR011991">
    <property type="entry name" value="ArsR-like_HTH"/>
</dbReference>
<evidence type="ECO:0000313" key="5">
    <source>
        <dbReference type="EMBL" id="MBD3869912.1"/>
    </source>
</evidence>
<dbReference type="InterPro" id="IPR036390">
    <property type="entry name" value="WH_DNA-bd_sf"/>
</dbReference>
<dbReference type="PANTHER" id="PTHR33164:SF43">
    <property type="entry name" value="HTH-TYPE TRANSCRIPTIONAL REPRESSOR YETL"/>
    <property type="match status" value="1"/>
</dbReference>
<evidence type="ECO:0000313" key="6">
    <source>
        <dbReference type="Proteomes" id="UP000598633"/>
    </source>
</evidence>
<evidence type="ECO:0000256" key="1">
    <source>
        <dbReference type="ARBA" id="ARBA00023015"/>
    </source>
</evidence>
<accession>A0A8J7CE76</accession>
<dbReference type="AlphaFoldDB" id="A0A8J7CE76"/>
<keyword evidence="3" id="KW-0804">Transcription</keyword>
<reference evidence="5 6" key="1">
    <citation type="submission" date="2020-08" db="EMBL/GenBank/DDBJ databases">
        <title>Acidobacteriota in marine sediments use diverse sulfur dissimilation pathways.</title>
        <authorList>
            <person name="Wasmund K."/>
        </authorList>
    </citation>
    <scope>NUCLEOTIDE SEQUENCE [LARGE SCALE GENOMIC DNA]</scope>
    <source>
        <strain evidence="5">MAG AM3-A</strain>
    </source>
</reference>
<dbReference type="SMART" id="SM00347">
    <property type="entry name" value="HTH_MARR"/>
    <property type="match status" value="1"/>
</dbReference>
<dbReference type="PRINTS" id="PR00598">
    <property type="entry name" value="HTHMARR"/>
</dbReference>
<dbReference type="PROSITE" id="PS50995">
    <property type="entry name" value="HTH_MARR_2"/>
    <property type="match status" value="1"/>
</dbReference>